<sequence>MLTITCFLVIAFAYPVPTIFLNPTILRALVQSASTAFPNGASFVLTAPSSGASSETRKDDVGVDTGSASHLVFRRRMFVLES</sequence>
<dbReference type="AlphaFoldDB" id="A0A6B0U851"/>
<dbReference type="EMBL" id="GIFC01002652">
    <property type="protein sequence ID" value="MXU84735.1"/>
    <property type="molecule type" value="Transcribed_RNA"/>
</dbReference>
<name>A0A6B0U851_IXORI</name>
<reference evidence="1" key="1">
    <citation type="submission" date="2019-12" db="EMBL/GenBank/DDBJ databases">
        <title>An insight into the sialome of adult female Ixodes ricinus ticks feeding for 6 days.</title>
        <authorList>
            <person name="Perner J."/>
            <person name="Ribeiro J.M.C."/>
        </authorList>
    </citation>
    <scope>NUCLEOTIDE SEQUENCE</scope>
    <source>
        <strain evidence="1">Semi-engorged</strain>
        <tissue evidence="1">Salivary glands</tissue>
    </source>
</reference>
<accession>A0A6B0U851</accession>
<evidence type="ECO:0000313" key="1">
    <source>
        <dbReference type="EMBL" id="MXU84735.1"/>
    </source>
</evidence>
<organism evidence="1">
    <name type="scientific">Ixodes ricinus</name>
    <name type="common">Common tick</name>
    <name type="synonym">Acarus ricinus</name>
    <dbReference type="NCBI Taxonomy" id="34613"/>
    <lineage>
        <taxon>Eukaryota</taxon>
        <taxon>Metazoa</taxon>
        <taxon>Ecdysozoa</taxon>
        <taxon>Arthropoda</taxon>
        <taxon>Chelicerata</taxon>
        <taxon>Arachnida</taxon>
        <taxon>Acari</taxon>
        <taxon>Parasitiformes</taxon>
        <taxon>Ixodida</taxon>
        <taxon>Ixodoidea</taxon>
        <taxon>Ixodidae</taxon>
        <taxon>Ixodinae</taxon>
        <taxon>Ixodes</taxon>
    </lineage>
</organism>
<protein>
    <submittedName>
        <fullName evidence="1">Putative secreted protein</fullName>
    </submittedName>
</protein>
<proteinExistence type="predicted"/>